<feature type="region of interest" description="Disordered" evidence="2">
    <location>
        <begin position="164"/>
        <end position="208"/>
    </location>
</feature>
<sequence length="574" mass="59085">MPIKLYAGLHATDLKLQSCTVEQAVEHFSEAMGVTANLGTLIPADKIALYRCTKVHPKDDGQEPAPSCASTDRIEEGEVIIGIFPNNLFGCQHADDMLGKARHYEQEAIRLDAIRVQQMERIQEMEKQHKLLEEKLLKATSAFHQAQLDRDEATTRLNEYMRLHPAEEREPVSPSTAAASPLPSASPFSEAAPFDSDAQSPPGPATLHLMVPKAAAGSSRAVPRLHLPPTLAPQQQSTGGEDEAGTAPAGGGGDGEGVTVAAAAAAMLHEAGAGRDPAESPEEAQSETTDGIAGSDAHPKPPPAKAKPAAKHTAKSTPPPPPKTKPASATAAKQPPRPSSAAAGKAKPKGKATAEGKRTGGQPRAGSGPGSPSPPSVDHEASEESRKMTGEGDEVPQEAVEKGSGVTEPPAKAAAPLMPSLSYSVGEGAPAPVVHAYVAAGGVTSAGTSQHVPSSAGGVGGHEAIPHEGSITYSPPPHPFVPHFPAGPPPPAMPRSPTSGGIARPAFYSYSPPAYAQFRPPLATGMASPHPFQIAPPHVSGGYAHLQQQPGPPGGQGVPYGQGTNRKVSQPHGR</sequence>
<dbReference type="InParanoid" id="A0A0G4EDD3"/>
<gene>
    <name evidence="3" type="ORF">Vbra_20192</name>
</gene>
<organism evidence="3 4">
    <name type="scientific">Vitrella brassicaformis (strain CCMP3155)</name>
    <dbReference type="NCBI Taxonomy" id="1169540"/>
    <lineage>
        <taxon>Eukaryota</taxon>
        <taxon>Sar</taxon>
        <taxon>Alveolata</taxon>
        <taxon>Colpodellida</taxon>
        <taxon>Vitrellaceae</taxon>
        <taxon>Vitrella</taxon>
    </lineage>
</organism>
<feature type="compositionally biased region" description="Low complexity" evidence="2">
    <location>
        <begin position="325"/>
        <end position="334"/>
    </location>
</feature>
<feature type="region of interest" description="Disordered" evidence="2">
    <location>
        <begin position="445"/>
        <end position="472"/>
    </location>
</feature>
<evidence type="ECO:0000256" key="2">
    <source>
        <dbReference type="SAM" id="MobiDB-lite"/>
    </source>
</evidence>
<feature type="region of interest" description="Disordered" evidence="2">
    <location>
        <begin position="271"/>
        <end position="413"/>
    </location>
</feature>
<dbReference type="EMBL" id="CDMY01000158">
    <property type="protein sequence ID" value="CEL93359.1"/>
    <property type="molecule type" value="Genomic_DNA"/>
</dbReference>
<evidence type="ECO:0000313" key="4">
    <source>
        <dbReference type="Proteomes" id="UP000041254"/>
    </source>
</evidence>
<protein>
    <submittedName>
        <fullName evidence="3">Uncharacterized protein</fullName>
    </submittedName>
</protein>
<feature type="compositionally biased region" description="Basic and acidic residues" evidence="2">
    <location>
        <begin position="377"/>
        <end position="390"/>
    </location>
</feature>
<feature type="compositionally biased region" description="Low complexity" evidence="2">
    <location>
        <begin position="172"/>
        <end position="193"/>
    </location>
</feature>
<feature type="region of interest" description="Disordered" evidence="2">
    <location>
        <begin position="530"/>
        <end position="574"/>
    </location>
</feature>
<dbReference type="VEuPathDB" id="CryptoDB:Vbra_20192"/>
<dbReference type="Proteomes" id="UP000041254">
    <property type="component" value="Unassembled WGS sequence"/>
</dbReference>
<keyword evidence="1" id="KW-0175">Coiled coil</keyword>
<accession>A0A0G4EDD3</accession>
<feature type="coiled-coil region" evidence="1">
    <location>
        <begin position="115"/>
        <end position="142"/>
    </location>
</feature>
<name>A0A0G4EDD3_VITBC</name>
<feature type="region of interest" description="Disordered" evidence="2">
    <location>
        <begin position="229"/>
        <end position="257"/>
    </location>
</feature>
<keyword evidence="4" id="KW-1185">Reference proteome</keyword>
<evidence type="ECO:0000256" key="1">
    <source>
        <dbReference type="SAM" id="Coils"/>
    </source>
</evidence>
<proteinExistence type="predicted"/>
<dbReference type="OMA" id="HEAIPHE"/>
<dbReference type="AlphaFoldDB" id="A0A0G4EDD3"/>
<evidence type="ECO:0000313" key="3">
    <source>
        <dbReference type="EMBL" id="CEL93359.1"/>
    </source>
</evidence>
<reference evidence="3 4" key="1">
    <citation type="submission" date="2014-11" db="EMBL/GenBank/DDBJ databases">
        <authorList>
            <person name="Zhu J."/>
            <person name="Qi W."/>
            <person name="Song R."/>
        </authorList>
    </citation>
    <scope>NUCLEOTIDE SEQUENCE [LARGE SCALE GENOMIC DNA]</scope>
</reference>